<comment type="caution">
    <text evidence="3">The sequence shown here is derived from an EMBL/GenBank/DDBJ whole genome shotgun (WGS) entry which is preliminary data.</text>
</comment>
<name>A0A556M7K7_9SPHI</name>
<dbReference type="Proteomes" id="UP000318733">
    <property type="component" value="Unassembled WGS sequence"/>
</dbReference>
<keyword evidence="4" id="KW-1185">Reference proteome</keyword>
<keyword evidence="2" id="KW-0732">Signal</keyword>
<evidence type="ECO:0000256" key="1">
    <source>
        <dbReference type="SAM" id="MobiDB-lite"/>
    </source>
</evidence>
<accession>A0A556M7K7</accession>
<dbReference type="AlphaFoldDB" id="A0A556M7K7"/>
<proteinExistence type="predicted"/>
<feature type="compositionally biased region" description="Basic and acidic residues" evidence="1">
    <location>
        <begin position="40"/>
        <end position="66"/>
    </location>
</feature>
<evidence type="ECO:0000313" key="4">
    <source>
        <dbReference type="Proteomes" id="UP000318733"/>
    </source>
</evidence>
<feature type="signal peptide" evidence="2">
    <location>
        <begin position="1"/>
        <end position="24"/>
    </location>
</feature>
<gene>
    <name evidence="3" type="ORF">FO440_23560</name>
</gene>
<reference evidence="3 4" key="1">
    <citation type="submission" date="2019-07" db="EMBL/GenBank/DDBJ databases">
        <authorList>
            <person name="Huq M.A."/>
        </authorList>
    </citation>
    <scope>NUCLEOTIDE SEQUENCE [LARGE SCALE GENOMIC DNA]</scope>
    <source>
        <strain evidence="3 4">MAH-19</strain>
    </source>
</reference>
<organism evidence="3 4">
    <name type="scientific">Mucilaginibacter corticis</name>
    <dbReference type="NCBI Taxonomy" id="2597670"/>
    <lineage>
        <taxon>Bacteria</taxon>
        <taxon>Pseudomonadati</taxon>
        <taxon>Bacteroidota</taxon>
        <taxon>Sphingobacteriia</taxon>
        <taxon>Sphingobacteriales</taxon>
        <taxon>Sphingobacteriaceae</taxon>
        <taxon>Mucilaginibacter</taxon>
    </lineage>
</organism>
<evidence type="ECO:0000256" key="2">
    <source>
        <dbReference type="SAM" id="SignalP"/>
    </source>
</evidence>
<dbReference type="RefSeq" id="WP_144250774.1">
    <property type="nucleotide sequence ID" value="NZ_VLPK01000008.1"/>
</dbReference>
<dbReference type="EMBL" id="VLPK01000008">
    <property type="protein sequence ID" value="TSJ35900.1"/>
    <property type="molecule type" value="Genomic_DNA"/>
</dbReference>
<feature type="chain" id="PRO_5021746019" evidence="2">
    <location>
        <begin position="25"/>
        <end position="85"/>
    </location>
</feature>
<dbReference type="OrthoDB" id="714380at2"/>
<protein>
    <submittedName>
        <fullName evidence="3">Uncharacterized protein</fullName>
    </submittedName>
</protein>
<sequence>MRKLLAMLTVAALAFTTTFKNVQASPLAVAVFQQHLKKDGTPDKRFKENKATKGPLKKDGTPDMRYKANKTSASKTTTVKKTKKS</sequence>
<evidence type="ECO:0000313" key="3">
    <source>
        <dbReference type="EMBL" id="TSJ35900.1"/>
    </source>
</evidence>
<feature type="region of interest" description="Disordered" evidence="1">
    <location>
        <begin position="40"/>
        <end position="85"/>
    </location>
</feature>